<dbReference type="PANTHER" id="PTHR45939:SF1">
    <property type="entry name" value="MITOCHONDRIAL THIAMINE PYROPHOSPHATE CARRIER 1-RELATED"/>
    <property type="match status" value="1"/>
</dbReference>
<evidence type="ECO:0000313" key="14">
    <source>
        <dbReference type="Proteomes" id="UP001202479"/>
    </source>
</evidence>
<dbReference type="InterPro" id="IPR052217">
    <property type="entry name" value="Mito/Peroxisomal_Carrier"/>
</dbReference>
<name>A0AAI9STK1_9ASCO</name>
<evidence type="ECO:0000256" key="10">
    <source>
        <dbReference type="PROSITE-ProRule" id="PRU00282"/>
    </source>
</evidence>
<dbReference type="InterPro" id="IPR023395">
    <property type="entry name" value="MCP_dom_sf"/>
</dbReference>
<evidence type="ECO:0000256" key="9">
    <source>
        <dbReference type="ARBA" id="ARBA00023136"/>
    </source>
</evidence>
<keyword evidence="9 10" id="KW-0472">Membrane</keyword>
<evidence type="ECO:0000256" key="11">
    <source>
        <dbReference type="RuleBase" id="RU000488"/>
    </source>
</evidence>
<evidence type="ECO:0000256" key="6">
    <source>
        <dbReference type="ARBA" id="ARBA00022692"/>
    </source>
</evidence>
<organism evidence="13 14">
    <name type="scientific">Candida oxycetoniae</name>
    <dbReference type="NCBI Taxonomy" id="497107"/>
    <lineage>
        <taxon>Eukaryota</taxon>
        <taxon>Fungi</taxon>
        <taxon>Dikarya</taxon>
        <taxon>Ascomycota</taxon>
        <taxon>Saccharomycotina</taxon>
        <taxon>Pichiomycetes</taxon>
        <taxon>Debaryomycetaceae</taxon>
        <taxon>Candida/Lodderomyces clade</taxon>
        <taxon>Candida</taxon>
    </lineage>
</organism>
<evidence type="ECO:0000256" key="1">
    <source>
        <dbReference type="ARBA" id="ARBA00002238"/>
    </source>
</evidence>
<evidence type="ECO:0000313" key="13">
    <source>
        <dbReference type="EMBL" id="KAI3402780.1"/>
    </source>
</evidence>
<dbReference type="GO" id="GO:0015217">
    <property type="term" value="F:ADP transmembrane transporter activity"/>
    <property type="evidence" value="ECO:0007669"/>
    <property type="project" value="TreeGrafter"/>
</dbReference>
<evidence type="ECO:0000256" key="3">
    <source>
        <dbReference type="ARBA" id="ARBA00006375"/>
    </source>
</evidence>
<keyword evidence="7" id="KW-0677">Repeat</keyword>
<evidence type="ECO:0000256" key="4">
    <source>
        <dbReference type="ARBA" id="ARBA00021935"/>
    </source>
</evidence>
<feature type="compositionally biased region" description="Acidic residues" evidence="12">
    <location>
        <begin position="296"/>
        <end position="305"/>
    </location>
</feature>
<feature type="compositionally biased region" description="Basic residues" evidence="12">
    <location>
        <begin position="37"/>
        <end position="47"/>
    </location>
</feature>
<dbReference type="SUPFAM" id="SSF103506">
    <property type="entry name" value="Mitochondrial carrier"/>
    <property type="match status" value="1"/>
</dbReference>
<protein>
    <recommendedName>
        <fullName evidence="4">Mitochondrial thiamine pyrophosphate carrier 1</fullName>
    </recommendedName>
</protein>
<dbReference type="GeneID" id="73382069"/>
<gene>
    <name evidence="13" type="ORF">KGF56_004454</name>
</gene>
<sequence length="374" mass="41878">MSLTPLEKAASGALASAVANTLVYPLDLSKVIIQTQVKKHHHHRKPHGGSGNGNGSGNGSSDSLSSPPQSELSDFEESILRSSPKDSKTGELKYKNTIDVLRKIYEKKGILGWYHGLFSTVIGTAAQNFSYFYWYSIVKKVYANLYKNIPNHKANTLTELFLGAVAAAISQCFTMPIGVITTQQQTDKHHKNLLQLIREILDQDGVCGLWRGLRVSLVLCINPSITYGSYERLKQILYGNKEFLGPLESFSLGVIAKSLATLVTQPLIVSKAMIQKKAKSKDKKKNNLEGGRKVEEEEEEEEEEDDIKFDHFTEALAHLWHTEKFRGLYKGIAPQLLKGVFVQGLLFMFKDQIDILFLFLLSLIKRKKLAISKH</sequence>
<evidence type="ECO:0000256" key="5">
    <source>
        <dbReference type="ARBA" id="ARBA00022448"/>
    </source>
</evidence>
<comment type="caution">
    <text evidence="13">The sequence shown here is derived from an EMBL/GenBank/DDBJ whole genome shotgun (WGS) entry which is preliminary data.</text>
</comment>
<dbReference type="InterPro" id="IPR018108">
    <property type="entry name" value="MCP_transmembrane"/>
</dbReference>
<evidence type="ECO:0000256" key="7">
    <source>
        <dbReference type="ARBA" id="ARBA00022737"/>
    </source>
</evidence>
<feature type="region of interest" description="Disordered" evidence="12">
    <location>
        <begin position="35"/>
        <end position="88"/>
    </location>
</feature>
<feature type="region of interest" description="Disordered" evidence="12">
    <location>
        <begin position="285"/>
        <end position="305"/>
    </location>
</feature>
<comment type="function">
    <text evidence="1">Mitochondrial transporter that mediates uptake of thiamine pyrophosphate (ThPP) into mitochondria.</text>
</comment>
<dbReference type="GO" id="GO:0016020">
    <property type="term" value="C:membrane"/>
    <property type="evidence" value="ECO:0007669"/>
    <property type="project" value="UniProtKB-SubCell"/>
</dbReference>
<comment type="similarity">
    <text evidence="3 11">Belongs to the mitochondrial carrier (TC 2.A.29) family.</text>
</comment>
<keyword evidence="5 11" id="KW-0813">Transport</keyword>
<dbReference type="Proteomes" id="UP001202479">
    <property type="component" value="Unassembled WGS sequence"/>
</dbReference>
<keyword evidence="6 10" id="KW-0812">Transmembrane</keyword>
<dbReference type="Pfam" id="PF00153">
    <property type="entry name" value="Mito_carr"/>
    <property type="match status" value="4"/>
</dbReference>
<feature type="repeat" description="Solcar" evidence="10">
    <location>
        <begin position="244"/>
        <end position="356"/>
    </location>
</feature>
<dbReference type="EMBL" id="JAHUZD010000141">
    <property type="protein sequence ID" value="KAI3402780.1"/>
    <property type="molecule type" value="Genomic_DNA"/>
</dbReference>
<reference evidence="13" key="1">
    <citation type="journal article" date="2022" name="DNA Res.">
        <title>Genome analysis of five recently described species of the CUG-Ser clade uncovers Candida theae as a new hybrid lineage with pathogenic potential in the Candida parapsilosis species complex.</title>
        <authorList>
            <person name="Mixao V."/>
            <person name="Del Olmo V."/>
            <person name="Hegedusova E."/>
            <person name="Saus E."/>
            <person name="Pryszcz L."/>
            <person name="Cillingova A."/>
            <person name="Nosek J."/>
            <person name="Gabaldon T."/>
        </authorList>
    </citation>
    <scope>NUCLEOTIDE SEQUENCE</scope>
    <source>
        <strain evidence="13">CBS 10844</strain>
    </source>
</reference>
<dbReference type="AlphaFoldDB" id="A0AAI9STK1"/>
<dbReference type="Gene3D" id="1.50.40.10">
    <property type="entry name" value="Mitochondrial carrier domain"/>
    <property type="match status" value="1"/>
</dbReference>
<proteinExistence type="inferred from homology"/>
<feature type="repeat" description="Solcar" evidence="10">
    <location>
        <begin position="3"/>
        <end position="141"/>
    </location>
</feature>
<dbReference type="RefSeq" id="XP_049178527.1">
    <property type="nucleotide sequence ID" value="XM_049325895.1"/>
</dbReference>
<dbReference type="PROSITE" id="PS50920">
    <property type="entry name" value="SOLCAR"/>
    <property type="match status" value="3"/>
</dbReference>
<comment type="subcellular location">
    <subcellularLocation>
        <location evidence="2">Membrane</location>
        <topology evidence="2">Multi-pass membrane protein</topology>
    </subcellularLocation>
</comment>
<evidence type="ECO:0000256" key="8">
    <source>
        <dbReference type="ARBA" id="ARBA00022989"/>
    </source>
</evidence>
<evidence type="ECO:0000256" key="12">
    <source>
        <dbReference type="SAM" id="MobiDB-lite"/>
    </source>
</evidence>
<feature type="repeat" description="Solcar" evidence="10">
    <location>
        <begin position="154"/>
        <end position="236"/>
    </location>
</feature>
<dbReference type="PANTHER" id="PTHR45939">
    <property type="entry name" value="PEROXISOMAL MEMBRANE PROTEIN PMP34-RELATED"/>
    <property type="match status" value="1"/>
</dbReference>
<feature type="compositionally biased region" description="Basic and acidic residues" evidence="12">
    <location>
        <begin position="285"/>
        <end position="295"/>
    </location>
</feature>
<feature type="compositionally biased region" description="Gly residues" evidence="12">
    <location>
        <begin position="48"/>
        <end position="58"/>
    </location>
</feature>
<keyword evidence="8" id="KW-1133">Transmembrane helix</keyword>
<accession>A0AAI9STK1</accession>
<evidence type="ECO:0000256" key="2">
    <source>
        <dbReference type="ARBA" id="ARBA00004141"/>
    </source>
</evidence>
<keyword evidence="14" id="KW-1185">Reference proteome</keyword>